<evidence type="ECO:0000313" key="2">
    <source>
        <dbReference type="Proteomes" id="UP001358586"/>
    </source>
</evidence>
<evidence type="ECO:0008006" key="3">
    <source>
        <dbReference type="Google" id="ProtNLM"/>
    </source>
</evidence>
<dbReference type="EMBL" id="JARKNE010000012">
    <property type="protein sequence ID" value="KAK5775000.1"/>
    <property type="molecule type" value="Genomic_DNA"/>
</dbReference>
<dbReference type="PANTHER" id="PTHR46890:SF48">
    <property type="entry name" value="RNA-DIRECTED DNA POLYMERASE"/>
    <property type="match status" value="1"/>
</dbReference>
<reference evidence="1 2" key="1">
    <citation type="submission" date="2023-03" db="EMBL/GenBank/DDBJ databases">
        <title>WGS of Gossypium arboreum.</title>
        <authorList>
            <person name="Yu D."/>
        </authorList>
    </citation>
    <scope>NUCLEOTIDE SEQUENCE [LARGE SCALE GENOMIC DNA]</scope>
    <source>
        <tissue evidence="1">Leaf</tissue>
    </source>
</reference>
<name>A0ABR0MM56_GOSAR</name>
<sequence length="231" mass="26522">MILGGVLPGFMRHQMRLEELICGERSEENLGEIVRIKLQLNMEMDKEERYWEQRARANWLKMGDKNTASFHKYAYQRSRVNQICGLQRLDSSIAMDGKEVESIVKGYFFDLFMPKGIGNLNHILSGVHLCTLKRMNRMLLDIYSEGKIIESLKGMGPTKASGADGFPVIFYQKYWHIIGKDTSDFCLGILNNGSSLEEINKTQLVLIPKTANPTNLKNYRPISLLIRLNWC</sequence>
<proteinExistence type="predicted"/>
<accession>A0ABR0MM56</accession>
<evidence type="ECO:0000313" key="1">
    <source>
        <dbReference type="EMBL" id="KAK5775000.1"/>
    </source>
</evidence>
<dbReference type="Proteomes" id="UP001358586">
    <property type="component" value="Chromosome 12"/>
</dbReference>
<gene>
    <name evidence="1" type="ORF">PVK06_042866</name>
</gene>
<dbReference type="InterPro" id="IPR052343">
    <property type="entry name" value="Retrotransposon-Effector_Assoc"/>
</dbReference>
<organism evidence="1 2">
    <name type="scientific">Gossypium arboreum</name>
    <name type="common">Tree cotton</name>
    <name type="synonym">Gossypium nanking</name>
    <dbReference type="NCBI Taxonomy" id="29729"/>
    <lineage>
        <taxon>Eukaryota</taxon>
        <taxon>Viridiplantae</taxon>
        <taxon>Streptophyta</taxon>
        <taxon>Embryophyta</taxon>
        <taxon>Tracheophyta</taxon>
        <taxon>Spermatophyta</taxon>
        <taxon>Magnoliopsida</taxon>
        <taxon>eudicotyledons</taxon>
        <taxon>Gunneridae</taxon>
        <taxon>Pentapetalae</taxon>
        <taxon>rosids</taxon>
        <taxon>malvids</taxon>
        <taxon>Malvales</taxon>
        <taxon>Malvaceae</taxon>
        <taxon>Malvoideae</taxon>
        <taxon>Gossypium</taxon>
    </lineage>
</organism>
<protein>
    <recommendedName>
        <fullName evidence="3">Reverse transcriptase</fullName>
    </recommendedName>
</protein>
<comment type="caution">
    <text evidence="1">The sequence shown here is derived from an EMBL/GenBank/DDBJ whole genome shotgun (WGS) entry which is preliminary data.</text>
</comment>
<dbReference type="PANTHER" id="PTHR46890">
    <property type="entry name" value="NON-LTR RETROLELEMENT REVERSE TRANSCRIPTASE-LIKE PROTEIN-RELATED"/>
    <property type="match status" value="1"/>
</dbReference>
<keyword evidence="2" id="KW-1185">Reference proteome</keyword>